<name>A0A250VVB3_STROL</name>
<evidence type="ECO:0000256" key="1">
    <source>
        <dbReference type="SAM" id="MobiDB-lite"/>
    </source>
</evidence>
<accession>A0A250VVB3</accession>
<dbReference type="EMBL" id="BDQI01000045">
    <property type="protein sequence ID" value="GAX58071.1"/>
    <property type="molecule type" value="Genomic_DNA"/>
</dbReference>
<proteinExistence type="predicted"/>
<feature type="region of interest" description="Disordered" evidence="1">
    <location>
        <begin position="108"/>
        <end position="264"/>
    </location>
</feature>
<comment type="caution">
    <text evidence="2">The sequence shown here is derived from an EMBL/GenBank/DDBJ whole genome shotgun (WGS) entry which is preliminary data.</text>
</comment>
<keyword evidence="3" id="KW-1185">Reference proteome</keyword>
<sequence length="346" mass="37303">MWKPAARQRRRLLADPPFPTAARTTRGGANPSHNGARRLPLHVPGRGGLRGWPSIHRTTAPIRRGIRSATRGRPVDPLPQAWCRLPRTDANLPSAAYLPRPLGSSVVAVHATQRDPGRRGDVPKAMKMVSPAEEWSPPTRPVPALGGPSTTASPPPPPRDGPLRRRGRNKRDSAASRASTTTATAQPTTTSTPMTAPLNRKTATRNDACQPSGQHGHRAARPRTGGSSGENPGSMRGPGERVGRVPAPPSTTGRSPSSHWRIEPKGRPSAVGALWDFSGTSGPINRHERETAERSFAQVSDHQSLIAAGHRVHWSLPGQVIIRHQQLRAERRPPSAPHRYAPPDRA</sequence>
<dbReference type="AlphaFoldDB" id="A0A250VVB3"/>
<reference evidence="3" key="1">
    <citation type="submission" date="2017-05" db="EMBL/GenBank/DDBJ databases">
        <title>Streptomyces olivochromogenes NBRC 3561 whole genome shotgun sequence.</title>
        <authorList>
            <person name="Dohra H."/>
            <person name="Kodani S."/>
        </authorList>
    </citation>
    <scope>NUCLEOTIDE SEQUENCE [LARGE SCALE GENOMIC DNA]</scope>
    <source>
        <strain evidence="3">NBRC 3561</strain>
    </source>
</reference>
<feature type="region of interest" description="Disordered" evidence="1">
    <location>
        <begin position="1"/>
        <end position="55"/>
    </location>
</feature>
<feature type="region of interest" description="Disordered" evidence="1">
    <location>
        <begin position="325"/>
        <end position="346"/>
    </location>
</feature>
<feature type="compositionally biased region" description="Basic and acidic residues" evidence="1">
    <location>
        <begin position="112"/>
        <end position="124"/>
    </location>
</feature>
<protein>
    <submittedName>
        <fullName evidence="2">Uncharacterized protein</fullName>
    </submittedName>
</protein>
<dbReference type="Proteomes" id="UP000217446">
    <property type="component" value="Unassembled WGS sequence"/>
</dbReference>
<feature type="compositionally biased region" description="Low complexity" evidence="1">
    <location>
        <begin position="175"/>
        <end position="197"/>
    </location>
</feature>
<gene>
    <name evidence="2" type="ORF">SO3561_09642</name>
</gene>
<feature type="compositionally biased region" description="Basic residues" evidence="1">
    <location>
        <begin position="1"/>
        <end position="11"/>
    </location>
</feature>
<organism evidence="2 3">
    <name type="scientific">Streptomyces olivochromogenes</name>
    <dbReference type="NCBI Taxonomy" id="1963"/>
    <lineage>
        <taxon>Bacteria</taxon>
        <taxon>Bacillati</taxon>
        <taxon>Actinomycetota</taxon>
        <taxon>Actinomycetes</taxon>
        <taxon>Kitasatosporales</taxon>
        <taxon>Streptomycetaceae</taxon>
        <taxon>Streptomyces</taxon>
    </lineage>
</organism>
<evidence type="ECO:0000313" key="2">
    <source>
        <dbReference type="EMBL" id="GAX58071.1"/>
    </source>
</evidence>
<evidence type="ECO:0000313" key="3">
    <source>
        <dbReference type="Proteomes" id="UP000217446"/>
    </source>
</evidence>